<dbReference type="PANTHER" id="PTHR46796:SF6">
    <property type="entry name" value="ARAC SUBFAMILY"/>
    <property type="match status" value="1"/>
</dbReference>
<dbReference type="GO" id="GO:0043565">
    <property type="term" value="F:sequence-specific DNA binding"/>
    <property type="evidence" value="ECO:0007669"/>
    <property type="project" value="InterPro"/>
</dbReference>
<dbReference type="InterPro" id="IPR018062">
    <property type="entry name" value="HTH_AraC-typ_CS"/>
</dbReference>
<sequence length="276" mass="29534">MRYVKAHIEGDGFAISVVTCSDEHAGWSPAEPGAGRRIVLVRSGRFRLRTMGREGVVDPTTGYLQLPGAQQRFAHPAGGDVCTSIGVSDRWWRSLAGDGGRPSRPWLHVDGRLELAHRRLARAIAGGDTGFAVPEQLLDVLALSAPVFGSGAAQRRAQVPSHAARALADGAREAVAAGHPAADRLTTLAGLLEVSPYHLSRVFRRETGTSLTRYRNRARVSRALERIEAGERDLAGLAADLGFADQAHFIRTVREHTGHTPGRLRELLAAAIAGGS</sequence>
<dbReference type="RefSeq" id="WP_211468552.1">
    <property type="nucleotide sequence ID" value="NZ_JAGSXH010000044.1"/>
</dbReference>
<dbReference type="Pfam" id="PF12833">
    <property type="entry name" value="HTH_18"/>
    <property type="match status" value="1"/>
</dbReference>
<dbReference type="EMBL" id="JAGSXH010000044">
    <property type="protein sequence ID" value="MBS2964187.1"/>
    <property type="molecule type" value="Genomic_DNA"/>
</dbReference>
<keyword evidence="3" id="KW-0804">Transcription</keyword>
<evidence type="ECO:0000313" key="5">
    <source>
        <dbReference type="EMBL" id="MBS2964187.1"/>
    </source>
</evidence>
<keyword evidence="1" id="KW-0805">Transcription regulation</keyword>
<dbReference type="SUPFAM" id="SSF46689">
    <property type="entry name" value="Homeodomain-like"/>
    <property type="match status" value="2"/>
</dbReference>
<evidence type="ECO:0000256" key="3">
    <source>
        <dbReference type="ARBA" id="ARBA00023163"/>
    </source>
</evidence>
<feature type="domain" description="HTH araC/xylS-type" evidence="4">
    <location>
        <begin position="184"/>
        <end position="267"/>
    </location>
</feature>
<accession>A0A8J7WQM0</accession>
<reference evidence="5" key="1">
    <citation type="submission" date="2021-04" db="EMBL/GenBank/DDBJ databases">
        <title>Genome based classification of Actinospica acidithermotolerans sp. nov., an actinobacterium isolated from an Indonesian hot spring.</title>
        <authorList>
            <person name="Kusuma A.B."/>
            <person name="Putra K.E."/>
            <person name="Nafisah S."/>
            <person name="Loh J."/>
            <person name="Nouioui I."/>
            <person name="Goodfellow M."/>
        </authorList>
    </citation>
    <scope>NUCLEOTIDE SEQUENCE</scope>
    <source>
        <strain evidence="5">DSM 45618</strain>
    </source>
</reference>
<gene>
    <name evidence="5" type="ORF">KGA66_14100</name>
</gene>
<dbReference type="InterPro" id="IPR009057">
    <property type="entry name" value="Homeodomain-like_sf"/>
</dbReference>
<keyword evidence="6" id="KW-1185">Reference proteome</keyword>
<keyword evidence="2" id="KW-0238">DNA-binding</keyword>
<dbReference type="Gene3D" id="1.10.10.60">
    <property type="entry name" value="Homeodomain-like"/>
    <property type="match status" value="1"/>
</dbReference>
<evidence type="ECO:0000256" key="2">
    <source>
        <dbReference type="ARBA" id="ARBA00023125"/>
    </source>
</evidence>
<dbReference type="PANTHER" id="PTHR46796">
    <property type="entry name" value="HTH-TYPE TRANSCRIPTIONAL ACTIVATOR RHAS-RELATED"/>
    <property type="match status" value="1"/>
</dbReference>
<dbReference type="PROSITE" id="PS01124">
    <property type="entry name" value="HTH_ARAC_FAMILY_2"/>
    <property type="match status" value="1"/>
</dbReference>
<dbReference type="GO" id="GO:0003700">
    <property type="term" value="F:DNA-binding transcription factor activity"/>
    <property type="evidence" value="ECO:0007669"/>
    <property type="project" value="InterPro"/>
</dbReference>
<organism evidence="5 6">
    <name type="scientific">Actinocrinis puniceicyclus</name>
    <dbReference type="NCBI Taxonomy" id="977794"/>
    <lineage>
        <taxon>Bacteria</taxon>
        <taxon>Bacillati</taxon>
        <taxon>Actinomycetota</taxon>
        <taxon>Actinomycetes</taxon>
        <taxon>Catenulisporales</taxon>
        <taxon>Actinospicaceae</taxon>
        <taxon>Actinocrinis</taxon>
    </lineage>
</organism>
<dbReference type="PROSITE" id="PS00041">
    <property type="entry name" value="HTH_ARAC_FAMILY_1"/>
    <property type="match status" value="1"/>
</dbReference>
<dbReference type="Proteomes" id="UP000677913">
    <property type="component" value="Unassembled WGS sequence"/>
</dbReference>
<name>A0A8J7WQM0_9ACTN</name>
<comment type="caution">
    <text evidence="5">The sequence shown here is derived from an EMBL/GenBank/DDBJ whole genome shotgun (WGS) entry which is preliminary data.</text>
</comment>
<dbReference type="SMART" id="SM00342">
    <property type="entry name" value="HTH_ARAC"/>
    <property type="match status" value="1"/>
</dbReference>
<dbReference type="InterPro" id="IPR018060">
    <property type="entry name" value="HTH_AraC"/>
</dbReference>
<evidence type="ECO:0000256" key="1">
    <source>
        <dbReference type="ARBA" id="ARBA00023015"/>
    </source>
</evidence>
<evidence type="ECO:0000259" key="4">
    <source>
        <dbReference type="PROSITE" id="PS01124"/>
    </source>
</evidence>
<protein>
    <submittedName>
        <fullName evidence="5">Helix-turn-helix transcriptional regulator</fullName>
    </submittedName>
</protein>
<evidence type="ECO:0000313" key="6">
    <source>
        <dbReference type="Proteomes" id="UP000677913"/>
    </source>
</evidence>
<dbReference type="InterPro" id="IPR050204">
    <property type="entry name" value="AraC_XylS_family_regulators"/>
</dbReference>
<dbReference type="AlphaFoldDB" id="A0A8J7WQM0"/>
<proteinExistence type="predicted"/>